<feature type="coiled-coil region" evidence="12">
    <location>
        <begin position="815"/>
        <end position="896"/>
    </location>
</feature>
<dbReference type="GO" id="GO:0009035">
    <property type="term" value="F:type I site-specific deoxyribonuclease activity"/>
    <property type="evidence" value="ECO:0007669"/>
    <property type="project" value="UniProtKB-EC"/>
</dbReference>
<evidence type="ECO:0000256" key="10">
    <source>
        <dbReference type="ARBA" id="ARBA00023125"/>
    </source>
</evidence>
<dbReference type="PROSITE" id="PS51192">
    <property type="entry name" value="HELICASE_ATP_BIND_1"/>
    <property type="match status" value="1"/>
</dbReference>
<dbReference type="EC" id="3.1.21.3" evidence="11"/>
<evidence type="ECO:0000259" key="13">
    <source>
        <dbReference type="PROSITE" id="PS51192"/>
    </source>
</evidence>
<evidence type="ECO:0000256" key="5">
    <source>
        <dbReference type="ARBA" id="ARBA00022741"/>
    </source>
</evidence>
<dbReference type="GO" id="GO:0009307">
    <property type="term" value="P:DNA restriction-modification system"/>
    <property type="evidence" value="ECO:0007669"/>
    <property type="project" value="UniProtKB-KW"/>
</dbReference>
<dbReference type="CDD" id="cd22332">
    <property type="entry name" value="HsdR_N"/>
    <property type="match status" value="1"/>
</dbReference>
<dbReference type="Gene3D" id="3.90.1570.50">
    <property type="match status" value="1"/>
</dbReference>
<dbReference type="KEGG" id="hor:Hore_04460"/>
<dbReference type="GO" id="GO:0003677">
    <property type="term" value="F:DNA binding"/>
    <property type="evidence" value="ECO:0007669"/>
    <property type="project" value="UniProtKB-KW"/>
</dbReference>
<evidence type="ECO:0000256" key="11">
    <source>
        <dbReference type="RuleBase" id="RU364115"/>
    </source>
</evidence>
<dbReference type="AlphaFoldDB" id="B8D1X7"/>
<evidence type="ECO:0000256" key="12">
    <source>
        <dbReference type="SAM" id="Coils"/>
    </source>
</evidence>
<dbReference type="SUPFAM" id="SSF52540">
    <property type="entry name" value="P-loop containing nucleoside triphosphate hydrolases"/>
    <property type="match status" value="2"/>
</dbReference>
<dbReference type="NCBIfam" id="TIGR00348">
    <property type="entry name" value="hsdR"/>
    <property type="match status" value="1"/>
</dbReference>
<keyword evidence="7" id="KW-0255">Endonuclease</keyword>
<dbReference type="PANTHER" id="PTHR30195">
    <property type="entry name" value="TYPE I SITE-SPECIFIC DEOXYRIBONUCLEASE PROTEIN SUBUNIT M AND R"/>
    <property type="match status" value="1"/>
</dbReference>
<comment type="subunit">
    <text evidence="3 11">The type I restriction/modification system is composed of three polypeptides R, M and S.</text>
</comment>
<dbReference type="CDD" id="cd18800">
    <property type="entry name" value="SF2_C_EcoR124I-like"/>
    <property type="match status" value="1"/>
</dbReference>
<feature type="domain" description="Helicase ATP-binding" evidence="13">
    <location>
        <begin position="296"/>
        <end position="460"/>
    </location>
</feature>
<evidence type="ECO:0000256" key="6">
    <source>
        <dbReference type="ARBA" id="ARBA00022747"/>
    </source>
</evidence>
<dbReference type="STRING" id="373903.Hore_04460"/>
<accession>B8D1X7</accession>
<keyword evidence="15" id="KW-1185">Reference proteome</keyword>
<sequence length="1010" mass="117901">MTKNWDEYHRVEKRALNLFERLGYKVFDINKTMERPARNSEHEVLLLDNLKKGIKRINPWISENNLNKAVNMIRPARIKATNLLEANEIIYERLVKHVSVLQDLGQGKKNQTVKYIDFEDPDNNEFLVMNQYKVKGRENIIPDIVVFINGIPIGVIECKVDTIDEPEEKAIEQLRRYQNIREYDLEEGAEQLFYTNQVLVAAWKDSASASTIGAPARQFKAWKDPYPSTIDNITKLVGEEPTMQDILLYSMFKKERLLDLIQNFIVFEREGNGIVKKLARYQQYRAVCKAVERIKNARKLTERSGTVWHTQGSGKSLTMLFLALKLRRMKELENPTLLIVTDRRDLDEQITGTFKKCGFPNPIRAKSVKDLKEKLRLDAGKTIMTTVQKFQERDNDKYPVLSEDTNIFVMVDEAHRTQYKDLAANMRRALPNACYLGFTGTPIDKKARSTIRTFGTYIDTYTIEESVEDGATLPIFYEARLADLRVEGRDLDKLFDRIFKDYTDEEKQKIKEKHATEKDIAEASSRIEKICLDIIEHYESKIYPFKAQIVTVSREAAAKYKETLDNLNGPESAVIISGDRTDKGLIKKYITTGDERKELIKRFKDYHDSLKFLIVCDMLLTGFDAPVEQVMYLDKPLKEYNLLQAIARVNRRYDNKNFGLVVDYYGVFDHLKEALEIFNKKDIENAVTPVKDEKPRLERNYRGVMRLFDGVNMDNLDQCILAFKEEDQRIKFKNAFKAFARSMDIIMPDPIADPYREDLKKLGKIYKAVRNHYRDKNLNIKGVGDKVKKLIDKHIMATDIKILSEPVSILDEEKFEETINEIRNKETRASEMEHAIRNEISIKIDENPAYYQSLKERLEELIERRKQGMLDFAEQIEEMKEIINDIRNVRSKAERLGLNEKEFALYELLVDELEPYYTEEVADPPVKYNAGKQSRTDIKINEKVKNLAQSLINELEDMAVFEWYKKEIVLKNMRRKIKLSLAGYKEFRNKLDSLTTKIIKLARNILMMML</sequence>
<evidence type="ECO:0000313" key="14">
    <source>
        <dbReference type="EMBL" id="ACL69204.1"/>
    </source>
</evidence>
<dbReference type="InterPro" id="IPR040980">
    <property type="entry name" value="SWI2_SNF2"/>
</dbReference>
<evidence type="ECO:0000256" key="8">
    <source>
        <dbReference type="ARBA" id="ARBA00022801"/>
    </source>
</evidence>
<keyword evidence="6 11" id="KW-0680">Restriction system</keyword>
<dbReference type="InterPro" id="IPR004473">
    <property type="entry name" value="Restrct_endonuc_typeI_HsdR"/>
</dbReference>
<dbReference type="InterPro" id="IPR051268">
    <property type="entry name" value="Type-I_R_enzyme_R_subunit"/>
</dbReference>
<dbReference type="Pfam" id="PF18766">
    <property type="entry name" value="SWI2_SNF2"/>
    <property type="match status" value="1"/>
</dbReference>
<comment type="catalytic activity">
    <reaction evidence="1 11">
        <text>Endonucleolytic cleavage of DNA to give random double-stranded fragments with terminal 5'-phosphates, ATP is simultaneously hydrolyzed.</text>
        <dbReference type="EC" id="3.1.21.3"/>
    </reaction>
</comment>
<gene>
    <name evidence="14" type="ordered locus">Hore_04460</name>
</gene>
<dbReference type="InterPro" id="IPR055180">
    <property type="entry name" value="HsdR_RecA-like_helicase_dom_2"/>
</dbReference>
<comment type="function">
    <text evidence="11">Subunit R is required for both nuclease and ATPase activities, but not for modification.</text>
</comment>
<evidence type="ECO:0000256" key="1">
    <source>
        <dbReference type="ARBA" id="ARBA00000851"/>
    </source>
</evidence>
<proteinExistence type="inferred from homology"/>
<dbReference type="Proteomes" id="UP000000719">
    <property type="component" value="Chromosome"/>
</dbReference>
<dbReference type="Pfam" id="PF04313">
    <property type="entry name" value="HSDR_N"/>
    <property type="match status" value="1"/>
</dbReference>
<dbReference type="REBASE" id="19947">
    <property type="entry name" value="HorHORF4440P"/>
</dbReference>
<dbReference type="GO" id="GO:0005524">
    <property type="term" value="F:ATP binding"/>
    <property type="evidence" value="ECO:0007669"/>
    <property type="project" value="UniProtKB-KW"/>
</dbReference>
<keyword evidence="4" id="KW-0540">Nuclease</keyword>
<dbReference type="CDD" id="cd18030">
    <property type="entry name" value="DEXHc_RE_I_HsdR"/>
    <property type="match status" value="1"/>
</dbReference>
<evidence type="ECO:0000313" key="15">
    <source>
        <dbReference type="Proteomes" id="UP000000719"/>
    </source>
</evidence>
<keyword evidence="12" id="KW-0175">Coiled coil</keyword>
<dbReference type="RefSeq" id="WP_012635392.1">
    <property type="nucleotide sequence ID" value="NC_011899.1"/>
</dbReference>
<dbReference type="Pfam" id="PF11867">
    <property type="entry name" value="T1RH-like_C"/>
    <property type="match status" value="1"/>
</dbReference>
<evidence type="ECO:0000256" key="9">
    <source>
        <dbReference type="ARBA" id="ARBA00022840"/>
    </source>
</evidence>
<name>B8D1X7_HALOH</name>
<keyword evidence="5 11" id="KW-0547">Nucleotide-binding</keyword>
<keyword evidence="10 11" id="KW-0238">DNA-binding</keyword>
<dbReference type="eggNOG" id="COG1196">
    <property type="taxonomic scope" value="Bacteria"/>
</dbReference>
<dbReference type="SMART" id="SM00487">
    <property type="entry name" value="DEXDc"/>
    <property type="match status" value="1"/>
</dbReference>
<protein>
    <recommendedName>
        <fullName evidence="11">Type I restriction enzyme endonuclease subunit</fullName>
        <shortName evidence="11">R protein</shortName>
        <ecNumber evidence="11">3.1.21.3</ecNumber>
    </recommendedName>
    <alternativeName>
        <fullName evidence="11">Type-1 restriction enzyme R protein</fullName>
    </alternativeName>
</protein>
<evidence type="ECO:0000256" key="2">
    <source>
        <dbReference type="ARBA" id="ARBA00008598"/>
    </source>
</evidence>
<dbReference type="EMBL" id="CP001098">
    <property type="protein sequence ID" value="ACL69204.1"/>
    <property type="molecule type" value="Genomic_DNA"/>
</dbReference>
<organism evidence="14 15">
    <name type="scientific">Halothermothrix orenii (strain H 168 / OCM 544 / DSM 9562)</name>
    <dbReference type="NCBI Taxonomy" id="373903"/>
    <lineage>
        <taxon>Bacteria</taxon>
        <taxon>Bacillati</taxon>
        <taxon>Bacillota</taxon>
        <taxon>Clostridia</taxon>
        <taxon>Halanaerobiales</taxon>
        <taxon>Halothermotrichaceae</taxon>
        <taxon>Halothermothrix</taxon>
    </lineage>
</organism>
<keyword evidence="9 11" id="KW-0067">ATP-binding</keyword>
<dbReference type="eggNOG" id="COG0610">
    <property type="taxonomic scope" value="Bacteria"/>
</dbReference>
<dbReference type="InterPro" id="IPR021810">
    <property type="entry name" value="T1RH-like_C"/>
</dbReference>
<dbReference type="InterPro" id="IPR014001">
    <property type="entry name" value="Helicase_ATP-bd"/>
</dbReference>
<dbReference type="InterPro" id="IPR027417">
    <property type="entry name" value="P-loop_NTPase"/>
</dbReference>
<evidence type="ECO:0000256" key="3">
    <source>
        <dbReference type="ARBA" id="ARBA00011296"/>
    </source>
</evidence>
<reference evidence="14 15" key="1">
    <citation type="journal article" date="2009" name="PLoS ONE">
        <title>Genome analysis of the anaerobic thermohalophilic bacterium Halothermothrix orenii.</title>
        <authorList>
            <person name="Mavromatis K."/>
            <person name="Ivanova N."/>
            <person name="Anderson I."/>
            <person name="Lykidis A."/>
            <person name="Hooper S.D."/>
            <person name="Sun H."/>
            <person name="Kunin V."/>
            <person name="Lapidus A."/>
            <person name="Hugenholtz P."/>
            <person name="Patel B."/>
            <person name="Kyrpides N.C."/>
        </authorList>
    </citation>
    <scope>NUCLEOTIDE SEQUENCE [LARGE SCALE GENOMIC DNA]</scope>
    <source>
        <strain evidence="15">H 168 / OCM 544 / DSM 9562</strain>
    </source>
</reference>
<dbReference type="InterPro" id="IPR007409">
    <property type="entry name" value="Restrct_endonuc_type1_HsdR_N"/>
</dbReference>
<evidence type="ECO:0000256" key="7">
    <source>
        <dbReference type="ARBA" id="ARBA00022759"/>
    </source>
</evidence>
<comment type="similarity">
    <text evidence="2 11">Belongs to the HsdR family.</text>
</comment>
<dbReference type="Gene3D" id="3.40.50.300">
    <property type="entry name" value="P-loop containing nucleotide triphosphate hydrolases"/>
    <property type="match status" value="3"/>
</dbReference>
<dbReference type="PANTHER" id="PTHR30195:SF15">
    <property type="entry name" value="TYPE I RESTRICTION ENZYME HINDI ENDONUCLEASE SUBUNIT"/>
    <property type="match status" value="1"/>
</dbReference>
<dbReference type="Pfam" id="PF22679">
    <property type="entry name" value="T1R_D3-like"/>
    <property type="match status" value="1"/>
</dbReference>
<keyword evidence="8 11" id="KW-0378">Hydrolase</keyword>
<dbReference type="HOGENOM" id="CLU_005762_0_0_9"/>
<evidence type="ECO:0000256" key="4">
    <source>
        <dbReference type="ARBA" id="ARBA00022722"/>
    </source>
</evidence>